<gene>
    <name evidence="3" type="ORF">K0T92_03520</name>
</gene>
<keyword evidence="3" id="KW-0378">Hydrolase</keyword>
<proteinExistence type="inferred from homology"/>
<feature type="domain" description="Thioesterase" evidence="2">
    <location>
        <begin position="21"/>
        <end position="245"/>
    </location>
</feature>
<sequence>MAAKLHSWFMNANVHSQANMRLFCFPYAGGGASIYRDWPQLFPKDMEVCAVQLPGRENRGMEAPISSLTGIVQAVVDEIQPLLNVPFAFFGHSMGALLAYETARYLGKKYNKIPTHLFVSGRSAPQLTRSNSKIYLLPDDELIQQLRVLKGTPEAILQNDELMDVLLPRFRADFEVCETYSFSLDEPISCPITVFGGMADDEVSVEALAAWKELTRNESDLLMLEGDHFFLHEEQERIAEKINGSLSKTPVIHHAY</sequence>
<comment type="similarity">
    <text evidence="1">Belongs to the thioesterase family.</text>
</comment>
<comment type="caution">
    <text evidence="3">The sequence shown here is derived from an EMBL/GenBank/DDBJ whole genome shotgun (WGS) entry which is preliminary data.</text>
</comment>
<dbReference type="Proteomes" id="UP000812277">
    <property type="component" value="Unassembled WGS sequence"/>
</dbReference>
<accession>A0ABS7D1M7</accession>
<dbReference type="GO" id="GO:0016787">
    <property type="term" value="F:hydrolase activity"/>
    <property type="evidence" value="ECO:0007669"/>
    <property type="project" value="UniProtKB-KW"/>
</dbReference>
<dbReference type="EMBL" id="JAHZIJ010000001">
    <property type="protein sequence ID" value="MBW7473812.1"/>
    <property type="molecule type" value="Genomic_DNA"/>
</dbReference>
<dbReference type="PANTHER" id="PTHR11487">
    <property type="entry name" value="THIOESTERASE"/>
    <property type="match status" value="1"/>
</dbReference>
<evidence type="ECO:0000259" key="2">
    <source>
        <dbReference type="Pfam" id="PF00975"/>
    </source>
</evidence>
<dbReference type="SUPFAM" id="SSF53474">
    <property type="entry name" value="alpha/beta-Hydrolases"/>
    <property type="match status" value="1"/>
</dbReference>
<evidence type="ECO:0000313" key="3">
    <source>
        <dbReference type="EMBL" id="MBW7473812.1"/>
    </source>
</evidence>
<evidence type="ECO:0000313" key="4">
    <source>
        <dbReference type="Proteomes" id="UP000812277"/>
    </source>
</evidence>
<dbReference type="InterPro" id="IPR012223">
    <property type="entry name" value="TEII"/>
</dbReference>
<protein>
    <submittedName>
        <fullName evidence="3">Alpha/beta fold hydrolase</fullName>
    </submittedName>
</protein>
<dbReference type="PANTHER" id="PTHR11487:SF0">
    <property type="entry name" value="S-ACYL FATTY ACID SYNTHASE THIOESTERASE, MEDIUM CHAIN"/>
    <property type="match status" value="1"/>
</dbReference>
<organism evidence="3 4">
    <name type="scientific">Paenibacillus oenotherae</name>
    <dbReference type="NCBI Taxonomy" id="1435645"/>
    <lineage>
        <taxon>Bacteria</taxon>
        <taxon>Bacillati</taxon>
        <taxon>Bacillota</taxon>
        <taxon>Bacilli</taxon>
        <taxon>Bacillales</taxon>
        <taxon>Paenibacillaceae</taxon>
        <taxon>Paenibacillus</taxon>
    </lineage>
</organism>
<dbReference type="Gene3D" id="3.40.50.1820">
    <property type="entry name" value="alpha/beta hydrolase"/>
    <property type="match status" value="1"/>
</dbReference>
<name>A0ABS7D1M7_9BACL</name>
<dbReference type="Pfam" id="PF00975">
    <property type="entry name" value="Thioesterase"/>
    <property type="match status" value="1"/>
</dbReference>
<dbReference type="RefSeq" id="WP_219871007.1">
    <property type="nucleotide sequence ID" value="NZ_JAHZIJ010000001.1"/>
</dbReference>
<evidence type="ECO:0000256" key="1">
    <source>
        <dbReference type="ARBA" id="ARBA00007169"/>
    </source>
</evidence>
<reference evidence="3 4" key="1">
    <citation type="submission" date="2021-07" db="EMBL/GenBank/DDBJ databases">
        <title>Paenibacillus radiodurans sp. nov., isolated from the southeastern edge of Tengger Desert.</title>
        <authorList>
            <person name="Zhang G."/>
        </authorList>
    </citation>
    <scope>NUCLEOTIDE SEQUENCE [LARGE SCALE GENOMIC DNA]</scope>
    <source>
        <strain evidence="3 4">DT7-4</strain>
    </source>
</reference>
<dbReference type="InterPro" id="IPR001031">
    <property type="entry name" value="Thioesterase"/>
</dbReference>
<dbReference type="InterPro" id="IPR029058">
    <property type="entry name" value="AB_hydrolase_fold"/>
</dbReference>
<keyword evidence="4" id="KW-1185">Reference proteome</keyword>